<dbReference type="InterPro" id="IPR005119">
    <property type="entry name" value="LysR_subst-bd"/>
</dbReference>
<dbReference type="PANTHER" id="PTHR30346">
    <property type="entry name" value="TRANSCRIPTIONAL DUAL REGULATOR HCAR-RELATED"/>
    <property type="match status" value="1"/>
</dbReference>
<dbReference type="SUPFAM" id="SSF46785">
    <property type="entry name" value="Winged helix' DNA-binding domain"/>
    <property type="match status" value="1"/>
</dbReference>
<evidence type="ECO:0000256" key="2">
    <source>
        <dbReference type="ARBA" id="ARBA00023015"/>
    </source>
</evidence>
<organism evidence="6 7">
    <name type="scientific">Kutzneria viridogrisea</name>
    <dbReference type="NCBI Taxonomy" id="47990"/>
    <lineage>
        <taxon>Bacteria</taxon>
        <taxon>Bacillati</taxon>
        <taxon>Actinomycetota</taxon>
        <taxon>Actinomycetes</taxon>
        <taxon>Pseudonocardiales</taxon>
        <taxon>Pseudonocardiaceae</taxon>
        <taxon>Kutzneria</taxon>
    </lineage>
</organism>
<dbReference type="Pfam" id="PF03466">
    <property type="entry name" value="LysR_substrate"/>
    <property type="match status" value="1"/>
</dbReference>
<comment type="caution">
    <text evidence="6">The sequence shown here is derived from an EMBL/GenBank/DDBJ whole genome shotgun (WGS) entry which is preliminary data.</text>
</comment>
<keyword evidence="4" id="KW-0804">Transcription</keyword>
<dbReference type="RefSeq" id="WP_025359206.1">
    <property type="nucleotide sequence ID" value="NZ_BAAABQ010000046.1"/>
</dbReference>
<keyword evidence="7" id="KW-1185">Reference proteome</keyword>
<protein>
    <submittedName>
        <fullName evidence="6">DNA-binding transcriptional LysR family regulator</fullName>
    </submittedName>
</protein>
<proteinExistence type="inferred from homology"/>
<evidence type="ECO:0000256" key="3">
    <source>
        <dbReference type="ARBA" id="ARBA00023125"/>
    </source>
</evidence>
<dbReference type="Gene3D" id="1.10.10.10">
    <property type="entry name" value="Winged helix-like DNA-binding domain superfamily/Winged helix DNA-binding domain"/>
    <property type="match status" value="1"/>
</dbReference>
<evidence type="ECO:0000259" key="5">
    <source>
        <dbReference type="PROSITE" id="PS50931"/>
    </source>
</evidence>
<comment type="similarity">
    <text evidence="1">Belongs to the LysR transcriptional regulatory family.</text>
</comment>
<dbReference type="Gene3D" id="3.40.190.10">
    <property type="entry name" value="Periplasmic binding protein-like II"/>
    <property type="match status" value="2"/>
</dbReference>
<sequence>MELRRLRYFVAVAEELNYGRAAARLRISGPSLSQQVKALERDLGAQLLIRDRRHVELTPAGARLLADARQILSLVESAVNRVQGSGADVLRLGYVSWLPPEVAALVAPAVELRVDEWVLPSHTQVERVADGSLDLAVAWALRPEVRNNGLVAHLLRCEPLTALLPAGHRLAREKQVPADQVVALVDEDETSWASWNRFAEDFVRCTGARQVRVANGGIAGRAFHDHVARLRAPVLRSPKQHPAPVPPGLASRPVTGPTPLWTWSLLHRADDTRDSVRHVVESLRQIGEVARWHGPPDMAGYWLPTEDPHRRG</sequence>
<dbReference type="Pfam" id="PF00126">
    <property type="entry name" value="HTH_1"/>
    <property type="match status" value="1"/>
</dbReference>
<evidence type="ECO:0000313" key="7">
    <source>
        <dbReference type="Proteomes" id="UP000517916"/>
    </source>
</evidence>
<dbReference type="InterPro" id="IPR036388">
    <property type="entry name" value="WH-like_DNA-bd_sf"/>
</dbReference>
<dbReference type="PROSITE" id="PS50931">
    <property type="entry name" value="HTH_LYSR"/>
    <property type="match status" value="1"/>
</dbReference>
<name>A0ABR6B8U8_9PSEU</name>
<evidence type="ECO:0000256" key="1">
    <source>
        <dbReference type="ARBA" id="ARBA00009437"/>
    </source>
</evidence>
<accession>A0ABR6B8U8</accession>
<dbReference type="EMBL" id="JACJID010000001">
    <property type="protein sequence ID" value="MBA8923166.1"/>
    <property type="molecule type" value="Genomic_DNA"/>
</dbReference>
<dbReference type="InterPro" id="IPR036390">
    <property type="entry name" value="WH_DNA-bd_sf"/>
</dbReference>
<dbReference type="Proteomes" id="UP000517916">
    <property type="component" value="Unassembled WGS sequence"/>
</dbReference>
<keyword evidence="3 6" id="KW-0238">DNA-binding</keyword>
<feature type="domain" description="HTH lysR-type" evidence="5">
    <location>
        <begin position="1"/>
        <end position="58"/>
    </location>
</feature>
<keyword evidence="2" id="KW-0805">Transcription regulation</keyword>
<dbReference type="GO" id="GO:0003677">
    <property type="term" value="F:DNA binding"/>
    <property type="evidence" value="ECO:0007669"/>
    <property type="project" value="UniProtKB-KW"/>
</dbReference>
<reference evidence="6 7" key="1">
    <citation type="submission" date="2020-08" db="EMBL/GenBank/DDBJ databases">
        <title>Genomic Encyclopedia of Archaeal and Bacterial Type Strains, Phase II (KMG-II): from individual species to whole genera.</title>
        <authorList>
            <person name="Goeker M."/>
        </authorList>
    </citation>
    <scope>NUCLEOTIDE SEQUENCE [LARGE SCALE GENOMIC DNA]</scope>
    <source>
        <strain evidence="6 7">DSM 43850</strain>
    </source>
</reference>
<evidence type="ECO:0000256" key="4">
    <source>
        <dbReference type="ARBA" id="ARBA00023163"/>
    </source>
</evidence>
<evidence type="ECO:0000313" key="6">
    <source>
        <dbReference type="EMBL" id="MBA8923166.1"/>
    </source>
</evidence>
<dbReference type="SUPFAM" id="SSF53850">
    <property type="entry name" value="Periplasmic binding protein-like II"/>
    <property type="match status" value="1"/>
</dbReference>
<dbReference type="InterPro" id="IPR000847">
    <property type="entry name" value="LysR_HTH_N"/>
</dbReference>
<dbReference type="PANTHER" id="PTHR30346:SF0">
    <property type="entry name" value="HCA OPERON TRANSCRIPTIONAL ACTIVATOR HCAR"/>
    <property type="match status" value="1"/>
</dbReference>
<gene>
    <name evidence="6" type="ORF">BC739_000363</name>
</gene>